<name>A0ABU7BXF2_9TELE</name>
<dbReference type="EMBL" id="JAHUTI010070612">
    <property type="protein sequence ID" value="MED6255258.1"/>
    <property type="molecule type" value="Genomic_DNA"/>
</dbReference>
<dbReference type="SUPFAM" id="SSF52540">
    <property type="entry name" value="P-loop containing nucleoside triphosphate hydrolases"/>
    <property type="match status" value="1"/>
</dbReference>
<dbReference type="PANTHER" id="PTHR10903">
    <property type="entry name" value="GTPASE, IMAP FAMILY MEMBER-RELATED"/>
    <property type="match status" value="1"/>
</dbReference>
<evidence type="ECO:0000259" key="4">
    <source>
        <dbReference type="PROSITE" id="PS51720"/>
    </source>
</evidence>
<evidence type="ECO:0000313" key="5">
    <source>
        <dbReference type="EMBL" id="MED6255258.1"/>
    </source>
</evidence>
<dbReference type="InterPro" id="IPR006703">
    <property type="entry name" value="G_AIG1"/>
</dbReference>
<evidence type="ECO:0000313" key="6">
    <source>
        <dbReference type="Proteomes" id="UP001345963"/>
    </source>
</evidence>
<comment type="caution">
    <text evidence="5">The sequence shown here is derived from an EMBL/GenBank/DDBJ whole genome shotgun (WGS) entry which is preliminary data.</text>
</comment>
<evidence type="ECO:0000256" key="2">
    <source>
        <dbReference type="ARBA" id="ARBA00022741"/>
    </source>
</evidence>
<dbReference type="InterPro" id="IPR027417">
    <property type="entry name" value="P-loop_NTPase"/>
</dbReference>
<dbReference type="PANTHER" id="PTHR10903:SF170">
    <property type="entry name" value="GTPASE IMAP FAMILY MEMBER 7"/>
    <property type="match status" value="1"/>
</dbReference>
<dbReference type="InterPro" id="IPR045058">
    <property type="entry name" value="GIMA/IAN/Toc"/>
</dbReference>
<feature type="domain" description="AIG1-type G" evidence="4">
    <location>
        <begin position="1"/>
        <end position="167"/>
    </location>
</feature>
<sequence>MSPSSVTQKCKKETVNLDDRAVSVIDTPGMFDTSITEKELKSEIENCFMLSLPGPHIFLLVISLATRFTEEEKNAIKWITENFGEESSKYTIVVFTRGDELKDTIENYLHKSADLMKLIHDCKAGHVVFENTNKANRTQVNDLFELIDKTVQLNGGHYTINIYKATQNKLWWRWVGRQVGSAGGCLMWAAAGAAGAAAVPAAGAALLEEEAVLLSAPQMLALGSAAIMKGIGWFTRPKTDSS</sequence>
<dbReference type="Pfam" id="PF04548">
    <property type="entry name" value="AIG1"/>
    <property type="match status" value="1"/>
</dbReference>
<protein>
    <recommendedName>
        <fullName evidence="4">AIG1-type G domain-containing protein</fullName>
    </recommendedName>
</protein>
<keyword evidence="3" id="KW-0342">GTP-binding</keyword>
<gene>
    <name evidence="5" type="ORF">ATANTOWER_006778</name>
</gene>
<dbReference type="Proteomes" id="UP001345963">
    <property type="component" value="Unassembled WGS sequence"/>
</dbReference>
<accession>A0ABU7BXF2</accession>
<keyword evidence="2" id="KW-0547">Nucleotide-binding</keyword>
<evidence type="ECO:0000256" key="1">
    <source>
        <dbReference type="ARBA" id="ARBA00008535"/>
    </source>
</evidence>
<dbReference type="Gene3D" id="3.40.50.300">
    <property type="entry name" value="P-loop containing nucleotide triphosphate hydrolases"/>
    <property type="match status" value="1"/>
</dbReference>
<proteinExistence type="inferred from homology"/>
<keyword evidence="6" id="KW-1185">Reference proteome</keyword>
<evidence type="ECO:0000256" key="3">
    <source>
        <dbReference type="ARBA" id="ARBA00023134"/>
    </source>
</evidence>
<comment type="similarity">
    <text evidence="1">Belongs to the TRAFAC class TrmE-Era-EngA-EngB-Septin-like GTPase superfamily. AIG1/Toc34/Toc159-like paraseptin GTPase family. IAN subfamily.</text>
</comment>
<reference evidence="5 6" key="1">
    <citation type="submission" date="2021-07" db="EMBL/GenBank/DDBJ databases">
        <authorList>
            <person name="Palmer J.M."/>
        </authorList>
    </citation>
    <scope>NUCLEOTIDE SEQUENCE [LARGE SCALE GENOMIC DNA]</scope>
    <source>
        <strain evidence="5 6">AT_MEX2019</strain>
        <tissue evidence="5">Muscle</tissue>
    </source>
</reference>
<organism evidence="5 6">
    <name type="scientific">Ataeniobius toweri</name>
    <dbReference type="NCBI Taxonomy" id="208326"/>
    <lineage>
        <taxon>Eukaryota</taxon>
        <taxon>Metazoa</taxon>
        <taxon>Chordata</taxon>
        <taxon>Craniata</taxon>
        <taxon>Vertebrata</taxon>
        <taxon>Euteleostomi</taxon>
        <taxon>Actinopterygii</taxon>
        <taxon>Neopterygii</taxon>
        <taxon>Teleostei</taxon>
        <taxon>Neoteleostei</taxon>
        <taxon>Acanthomorphata</taxon>
        <taxon>Ovalentaria</taxon>
        <taxon>Atherinomorphae</taxon>
        <taxon>Cyprinodontiformes</taxon>
        <taxon>Goodeidae</taxon>
        <taxon>Ataeniobius</taxon>
    </lineage>
</organism>
<dbReference type="PROSITE" id="PS51720">
    <property type="entry name" value="G_AIG1"/>
    <property type="match status" value="1"/>
</dbReference>